<sequence length="297" mass="34285">MRVIVDVCQNTDLVELLSFAKSRQMCIVGFPDNPELEFLRSSEVPIAVNWRTPGKLARCPMFYDTRKRDYQRSKQSRRFACSSSSASEDDHYLASGSGSVTPPSTRWKKNRNVRSPKWKKRRQDNNVPKTKCKKCSTLVASSPILALFTHANIHSNFVRYKCGGCNFQHRTYQKVRMHIETVHRGDPTIKHHDQMNEYERMQMRQLAHECFPTYIVSPAVFSNDISKIKNNTSSNITKAHCGSKEMSVPHPPNYTYRDNNYLKKVESDFPVHSEDVGCRNTTTEEIYAYDSDCIILE</sequence>
<evidence type="ECO:0000256" key="1">
    <source>
        <dbReference type="SAM" id="MobiDB-lite"/>
    </source>
</evidence>
<comment type="caution">
    <text evidence="2">The sequence shown here is derived from an EMBL/GenBank/DDBJ whole genome shotgun (WGS) entry which is preliminary data.</text>
</comment>
<feature type="compositionally biased region" description="Basic residues" evidence="1">
    <location>
        <begin position="106"/>
        <end position="122"/>
    </location>
</feature>
<dbReference type="Proteomes" id="UP001303046">
    <property type="component" value="Unassembled WGS sequence"/>
</dbReference>
<dbReference type="EMBL" id="JAVFWL010000003">
    <property type="protein sequence ID" value="KAK6745104.1"/>
    <property type="molecule type" value="Genomic_DNA"/>
</dbReference>
<gene>
    <name evidence="2" type="primary">Necator_chrIII.g12438</name>
    <name evidence="2" type="ORF">RB195_011672</name>
</gene>
<keyword evidence="3" id="KW-1185">Reference proteome</keyword>
<reference evidence="2 3" key="1">
    <citation type="submission" date="2023-08" db="EMBL/GenBank/DDBJ databases">
        <title>A Necator americanus chromosomal reference genome.</title>
        <authorList>
            <person name="Ilik V."/>
            <person name="Petrzelkova K.J."/>
            <person name="Pardy F."/>
            <person name="Fuh T."/>
            <person name="Niatou-Singa F.S."/>
            <person name="Gouil Q."/>
            <person name="Baker L."/>
            <person name="Ritchie M.E."/>
            <person name="Jex A.R."/>
            <person name="Gazzola D."/>
            <person name="Li H."/>
            <person name="Toshio Fujiwara R."/>
            <person name="Zhan B."/>
            <person name="Aroian R.V."/>
            <person name="Pafco B."/>
            <person name="Schwarz E.M."/>
        </authorList>
    </citation>
    <scope>NUCLEOTIDE SEQUENCE [LARGE SCALE GENOMIC DNA]</scope>
    <source>
        <strain evidence="2 3">Aroian</strain>
        <tissue evidence="2">Whole animal</tissue>
    </source>
</reference>
<proteinExistence type="predicted"/>
<protein>
    <recommendedName>
        <fullName evidence="4">C2H2-type domain-containing protein</fullName>
    </recommendedName>
</protein>
<evidence type="ECO:0000313" key="2">
    <source>
        <dbReference type="EMBL" id="KAK6745104.1"/>
    </source>
</evidence>
<feature type="region of interest" description="Disordered" evidence="1">
    <location>
        <begin position="87"/>
        <end position="129"/>
    </location>
</feature>
<accession>A0ABR1D3P2</accession>
<evidence type="ECO:0000313" key="3">
    <source>
        <dbReference type="Proteomes" id="UP001303046"/>
    </source>
</evidence>
<name>A0ABR1D3P2_NECAM</name>
<evidence type="ECO:0008006" key="4">
    <source>
        <dbReference type="Google" id="ProtNLM"/>
    </source>
</evidence>
<organism evidence="2 3">
    <name type="scientific">Necator americanus</name>
    <name type="common">Human hookworm</name>
    <dbReference type="NCBI Taxonomy" id="51031"/>
    <lineage>
        <taxon>Eukaryota</taxon>
        <taxon>Metazoa</taxon>
        <taxon>Ecdysozoa</taxon>
        <taxon>Nematoda</taxon>
        <taxon>Chromadorea</taxon>
        <taxon>Rhabditida</taxon>
        <taxon>Rhabditina</taxon>
        <taxon>Rhabditomorpha</taxon>
        <taxon>Strongyloidea</taxon>
        <taxon>Ancylostomatidae</taxon>
        <taxon>Bunostominae</taxon>
        <taxon>Necator</taxon>
    </lineage>
</organism>